<evidence type="ECO:0000256" key="3">
    <source>
        <dbReference type="SAM" id="MobiDB-lite"/>
    </source>
</evidence>
<dbReference type="EMBL" id="NMVQ01000047">
    <property type="protein sequence ID" value="OYO16576.1"/>
    <property type="molecule type" value="Genomic_DNA"/>
</dbReference>
<dbReference type="GO" id="GO:0006631">
    <property type="term" value="P:fatty acid metabolic process"/>
    <property type="evidence" value="ECO:0007669"/>
    <property type="project" value="TreeGrafter"/>
</dbReference>
<dbReference type="Gene3D" id="3.40.50.12780">
    <property type="entry name" value="N-terminal domain of ligase-like"/>
    <property type="match status" value="1"/>
</dbReference>
<dbReference type="InterPro" id="IPR000873">
    <property type="entry name" value="AMP-dep_synth/lig_dom"/>
</dbReference>
<dbReference type="Gene3D" id="3.30.300.30">
    <property type="match status" value="1"/>
</dbReference>
<comment type="similarity">
    <text evidence="1">Belongs to the ATP-dependent AMP-binding enzyme family.</text>
</comment>
<comment type="caution">
    <text evidence="6">The sequence shown here is derived from an EMBL/GenBank/DDBJ whole genome shotgun (WGS) entry which is preliminary data.</text>
</comment>
<dbReference type="RefSeq" id="WP_094365463.1">
    <property type="nucleotide sequence ID" value="NZ_NMVQ01000047.1"/>
</dbReference>
<reference evidence="6 7" key="1">
    <citation type="submission" date="2017-07" db="EMBL/GenBank/DDBJ databases">
        <title>Draft whole genome sequences of clinical Proprionibacteriaceae strains.</title>
        <authorList>
            <person name="Bernier A.-M."/>
            <person name="Bernard K."/>
            <person name="Domingo M.-C."/>
        </authorList>
    </citation>
    <scope>NUCLEOTIDE SEQUENCE [LARGE SCALE GENOMIC DNA]</scope>
    <source>
        <strain evidence="6 7">NML 130396</strain>
    </source>
</reference>
<dbReference type="PANTHER" id="PTHR43201">
    <property type="entry name" value="ACYL-COA SYNTHETASE"/>
    <property type="match status" value="1"/>
</dbReference>
<dbReference type="PROSITE" id="PS00455">
    <property type="entry name" value="AMP_BINDING"/>
    <property type="match status" value="1"/>
</dbReference>
<dbReference type="OrthoDB" id="9803968at2"/>
<protein>
    <submittedName>
        <fullName evidence="6">ATP-dependent acyl-CoA ligase</fullName>
    </submittedName>
</protein>
<name>A0A255GPT2_9ACTN</name>
<sequence>MTGNGLRGLGIIDLIDRSLATGADVRISFDDREWTLAELDRWSRQLAIQLRQDIGTGERVGIMARNCPFQLVLWWACARRGNVVVPWNIANVGRFLAHQVEDSQPTLLFAQEEFREELTRAAESAGVPAPQAVPEEPAESPEPPGSMGATGPMGVTGPDPAAPGHLVFTSGTTGVSKACVVSHRYLVNFAIDVAENLERMPEETVWTALPLFHLSALTQVAATVALGSRISLASRFSVRDFWPAIERSGARVAATMGAMLALVAQAPDSPAEQRCHGQLRAVSGSPVSRELAQLWRDRFGVRRAGAGVFGMTEAALITMTPPGAYRAGTAGQAIGSFEVELRDESDRPVPNGTVGEITCRPRRPGVMFDGYWNRPEQTEEAWRGGWFHTGDLGRFDDEGYLSFVDRVTDSLRRGGENISSYELETAIAAHPRIAEVAVHAVPSALGEDEVKVVVVPQPGTPLDPVALHDWICGQVPRYARPRYLELREQLPRNPVGRVLKHLLRAEGITPATLDFG</sequence>
<organism evidence="6 7">
    <name type="scientific">Enemella dayhoffiae</name>
    <dbReference type="NCBI Taxonomy" id="2016507"/>
    <lineage>
        <taxon>Bacteria</taxon>
        <taxon>Bacillati</taxon>
        <taxon>Actinomycetota</taxon>
        <taxon>Actinomycetes</taxon>
        <taxon>Propionibacteriales</taxon>
        <taxon>Propionibacteriaceae</taxon>
        <taxon>Enemella</taxon>
    </lineage>
</organism>
<gene>
    <name evidence="6" type="ORF">CGZ93_17590</name>
</gene>
<dbReference type="SUPFAM" id="SSF56801">
    <property type="entry name" value="Acetyl-CoA synthetase-like"/>
    <property type="match status" value="1"/>
</dbReference>
<evidence type="ECO:0000256" key="1">
    <source>
        <dbReference type="ARBA" id="ARBA00006432"/>
    </source>
</evidence>
<proteinExistence type="inferred from homology"/>
<evidence type="ECO:0000313" key="6">
    <source>
        <dbReference type="EMBL" id="OYO16576.1"/>
    </source>
</evidence>
<dbReference type="AlphaFoldDB" id="A0A255GPT2"/>
<dbReference type="InterPro" id="IPR045851">
    <property type="entry name" value="AMP-bd_C_sf"/>
</dbReference>
<dbReference type="PANTHER" id="PTHR43201:SF5">
    <property type="entry name" value="MEDIUM-CHAIN ACYL-COA LIGASE ACSF2, MITOCHONDRIAL"/>
    <property type="match status" value="1"/>
</dbReference>
<evidence type="ECO:0000313" key="7">
    <source>
        <dbReference type="Proteomes" id="UP000216311"/>
    </source>
</evidence>
<accession>A0A255GPT2</accession>
<dbReference type="Pfam" id="PF13193">
    <property type="entry name" value="AMP-binding_C"/>
    <property type="match status" value="1"/>
</dbReference>
<evidence type="ECO:0000259" key="5">
    <source>
        <dbReference type="Pfam" id="PF13193"/>
    </source>
</evidence>
<feature type="domain" description="AMP-dependent synthetase/ligase" evidence="4">
    <location>
        <begin position="27"/>
        <end position="372"/>
    </location>
</feature>
<dbReference type="Pfam" id="PF00501">
    <property type="entry name" value="AMP-binding"/>
    <property type="match status" value="1"/>
</dbReference>
<dbReference type="InterPro" id="IPR025110">
    <property type="entry name" value="AMP-bd_C"/>
</dbReference>
<dbReference type="GO" id="GO:0031956">
    <property type="term" value="F:medium-chain fatty acid-CoA ligase activity"/>
    <property type="evidence" value="ECO:0007669"/>
    <property type="project" value="TreeGrafter"/>
</dbReference>
<feature type="compositionally biased region" description="Low complexity" evidence="3">
    <location>
        <begin position="125"/>
        <end position="135"/>
    </location>
</feature>
<feature type="region of interest" description="Disordered" evidence="3">
    <location>
        <begin position="120"/>
        <end position="161"/>
    </location>
</feature>
<evidence type="ECO:0000256" key="2">
    <source>
        <dbReference type="ARBA" id="ARBA00022598"/>
    </source>
</evidence>
<feature type="domain" description="AMP-binding enzyme C-terminal" evidence="5">
    <location>
        <begin position="422"/>
        <end position="496"/>
    </location>
</feature>
<dbReference type="Proteomes" id="UP000216311">
    <property type="component" value="Unassembled WGS sequence"/>
</dbReference>
<keyword evidence="2 6" id="KW-0436">Ligase</keyword>
<dbReference type="InterPro" id="IPR042099">
    <property type="entry name" value="ANL_N_sf"/>
</dbReference>
<evidence type="ECO:0000259" key="4">
    <source>
        <dbReference type="Pfam" id="PF00501"/>
    </source>
</evidence>
<keyword evidence="7" id="KW-1185">Reference proteome</keyword>
<dbReference type="InterPro" id="IPR020845">
    <property type="entry name" value="AMP-binding_CS"/>
</dbReference>